<organism evidence="1 2">
    <name type="scientific">Setaria italica</name>
    <name type="common">Foxtail millet</name>
    <name type="synonym">Panicum italicum</name>
    <dbReference type="NCBI Taxonomy" id="4555"/>
    <lineage>
        <taxon>Eukaryota</taxon>
        <taxon>Viridiplantae</taxon>
        <taxon>Streptophyta</taxon>
        <taxon>Embryophyta</taxon>
        <taxon>Tracheophyta</taxon>
        <taxon>Spermatophyta</taxon>
        <taxon>Magnoliopsida</taxon>
        <taxon>Liliopsida</taxon>
        <taxon>Poales</taxon>
        <taxon>Poaceae</taxon>
        <taxon>PACMAD clade</taxon>
        <taxon>Panicoideae</taxon>
        <taxon>Panicodae</taxon>
        <taxon>Paniceae</taxon>
        <taxon>Cenchrinae</taxon>
        <taxon>Setaria</taxon>
    </lineage>
</organism>
<dbReference type="EMBL" id="AGNK02000783">
    <property type="status" value="NOT_ANNOTATED_CDS"/>
    <property type="molecule type" value="Genomic_DNA"/>
</dbReference>
<evidence type="ECO:0000313" key="2">
    <source>
        <dbReference type="Proteomes" id="UP000004995"/>
    </source>
</evidence>
<reference evidence="1" key="2">
    <citation type="submission" date="2018-08" db="UniProtKB">
        <authorList>
            <consortium name="EnsemblPlants"/>
        </authorList>
    </citation>
    <scope>IDENTIFICATION</scope>
    <source>
        <strain evidence="1">Yugu1</strain>
    </source>
</reference>
<dbReference type="EnsemblPlants" id="KQL23086">
    <property type="protein sequence ID" value="KQL23086"/>
    <property type="gene ID" value="SETIT_033734mg"/>
</dbReference>
<proteinExistence type="predicted"/>
<keyword evidence="2" id="KW-1185">Reference proteome</keyword>
<dbReference type="Gramene" id="KQL23086">
    <property type="protein sequence ID" value="KQL23086"/>
    <property type="gene ID" value="SETIT_033734mg"/>
</dbReference>
<name>K4A4D0_SETIT</name>
<evidence type="ECO:0000313" key="1">
    <source>
        <dbReference type="EnsemblPlants" id="KQL23086"/>
    </source>
</evidence>
<protein>
    <submittedName>
        <fullName evidence="1">Uncharacterized protein</fullName>
    </submittedName>
</protein>
<dbReference type="Proteomes" id="UP000004995">
    <property type="component" value="Unassembled WGS sequence"/>
</dbReference>
<dbReference type="AlphaFoldDB" id="K4A4D0"/>
<dbReference type="HOGENOM" id="CLU_3351930_0_0_1"/>
<sequence>MVMGSWTWRRQKYLQGRELLVAPLEIARGRWAGEPPN</sequence>
<dbReference type="InParanoid" id="K4A4D0"/>
<accession>K4A4D0</accession>
<reference evidence="2" key="1">
    <citation type="journal article" date="2012" name="Nat. Biotechnol.">
        <title>Reference genome sequence of the model plant Setaria.</title>
        <authorList>
            <person name="Bennetzen J.L."/>
            <person name="Schmutz J."/>
            <person name="Wang H."/>
            <person name="Percifield R."/>
            <person name="Hawkins J."/>
            <person name="Pontaroli A.C."/>
            <person name="Estep M."/>
            <person name="Feng L."/>
            <person name="Vaughn J.N."/>
            <person name="Grimwood J."/>
            <person name="Jenkins J."/>
            <person name="Barry K."/>
            <person name="Lindquist E."/>
            <person name="Hellsten U."/>
            <person name="Deshpande S."/>
            <person name="Wang X."/>
            <person name="Wu X."/>
            <person name="Mitros T."/>
            <person name="Triplett J."/>
            <person name="Yang X."/>
            <person name="Ye C.Y."/>
            <person name="Mauro-Herrera M."/>
            <person name="Wang L."/>
            <person name="Li P."/>
            <person name="Sharma M."/>
            <person name="Sharma R."/>
            <person name="Ronald P.C."/>
            <person name="Panaud O."/>
            <person name="Kellogg E.A."/>
            <person name="Brutnell T.P."/>
            <person name="Doust A.N."/>
            <person name="Tuskan G.A."/>
            <person name="Rokhsar D."/>
            <person name="Devos K.M."/>
        </authorList>
    </citation>
    <scope>NUCLEOTIDE SEQUENCE [LARGE SCALE GENOMIC DNA]</scope>
    <source>
        <strain evidence="2">cv. Yugu1</strain>
    </source>
</reference>